<dbReference type="InterPro" id="IPR036875">
    <property type="entry name" value="Znf_CCHC_sf"/>
</dbReference>
<feature type="non-terminal residue" evidence="5">
    <location>
        <position position="1"/>
    </location>
</feature>
<keyword evidence="2" id="KW-0863">Zinc-finger</keyword>
<dbReference type="AlphaFoldDB" id="A0A4Y9YB03"/>
<organism evidence="5 6">
    <name type="scientific">Rhodofomes roseus</name>
    <dbReference type="NCBI Taxonomy" id="34475"/>
    <lineage>
        <taxon>Eukaryota</taxon>
        <taxon>Fungi</taxon>
        <taxon>Dikarya</taxon>
        <taxon>Basidiomycota</taxon>
        <taxon>Agaricomycotina</taxon>
        <taxon>Agaricomycetes</taxon>
        <taxon>Polyporales</taxon>
        <taxon>Rhodofomes</taxon>
    </lineage>
</organism>
<dbReference type="Gene3D" id="4.10.60.10">
    <property type="entry name" value="Zinc finger, CCHC-type"/>
    <property type="match status" value="1"/>
</dbReference>
<gene>
    <name evidence="5" type="ORF">EVJ58_g5595</name>
</gene>
<evidence type="ECO:0000313" key="6">
    <source>
        <dbReference type="Proteomes" id="UP000298390"/>
    </source>
</evidence>
<feature type="compositionally biased region" description="Basic and acidic residues" evidence="3">
    <location>
        <begin position="358"/>
        <end position="374"/>
    </location>
</feature>
<dbReference type="SMART" id="SM00343">
    <property type="entry name" value="ZnF_C2HC"/>
    <property type="match status" value="2"/>
</dbReference>
<sequence length="952" mass="107385">PLPSQDRRPRRPVQTYISASTEAGLFDQTTPTAPASLFDSLLRCRPLPGGHLNWPLASQVLSAPNAFVAALERNGSLSNDPSVALDALDSLADLYDAAADIWVQQDLMEDAVHLYAERRNASARRLMRRFKDLEDHPAMKSVARSLVPVNDIQYTRDFVVSPTFTDINARDFARIVTNYSPCTVCHGTNISYHRTVDCPHYRCPRCNRRQPGHVESLCSANEAEAPTFPPDLRSLTDLLRGGVFTQPVAAMWTMCADRLYAGNRSLIASRPTDFLPPYLRAKRITLENAHQWYVVLHGRINGAFADPARAHDMTSHISTALVRVYESRLEARNALTELHYEEEPYIDQTQLYGARPPPSERRENNESRRPDTPHPHPVLGTVPTSPVSTRSNLETPNPSEVDENEPPHDANPLPLPTYEPVEGMDRIPLRQLTTSPTSSFQPSPESAAQSPHIFTHASGVPLRLGDSPSTTDYRVEIEPVTYGLPTLPNLWWNDDLRLFEYQNDTGEHRPVLVQEPEREGEKRIWAFFHDTVPLEEQQKQTRAYLDTKGKAAERIRKIQDERPKPATPAAIRRELSKHEATSPAVGTSPLVHVVPEVGTSSLTQYSSNLATGVEKKPLEPELETQSNEPEPEPESESEPESDDAMSTTRTNTATKLEVPAPDKFKGQATDAKPFIRRLEMYYSATGNADANDQRKIAYALLLIDDNSDAFYWKKLHMDGEADAQEEGKHAFESWKDFKEAFLKAFPVYAEGDRDSIMLTTLKQGKTPTPAFIPKFRSIASRTDLSDKTLSGFFKRAIRRDLLDKAMNMEPPTTLQGWFDLVLRLDSRQIYNTNYYEGGNSGGNNHRSSYPSGRGSGRLDEPMEIDAMDQRERQRHQELGLCFGCHKPGHLLRNCPEKRQNPKFTQRNRTSPRRVPASSAHVREVTPAYVREVFQELPLEERAPLFEQMSKDF</sequence>
<dbReference type="InterPro" id="IPR001878">
    <property type="entry name" value="Znf_CCHC"/>
</dbReference>
<dbReference type="PANTHER" id="PTHR15503:SF22">
    <property type="entry name" value="TRANSPOSON TY3-I GAG POLYPROTEIN"/>
    <property type="match status" value="1"/>
</dbReference>
<feature type="compositionally biased region" description="Acidic residues" evidence="3">
    <location>
        <begin position="629"/>
        <end position="643"/>
    </location>
</feature>
<evidence type="ECO:0000256" key="2">
    <source>
        <dbReference type="PROSITE-ProRule" id="PRU00047"/>
    </source>
</evidence>
<keyword evidence="2" id="KW-0479">Metal-binding</keyword>
<evidence type="ECO:0000256" key="3">
    <source>
        <dbReference type="SAM" id="MobiDB-lite"/>
    </source>
</evidence>
<feature type="region of interest" description="Disordered" evidence="3">
    <location>
        <begin position="893"/>
        <end position="919"/>
    </location>
</feature>
<dbReference type="PANTHER" id="PTHR15503">
    <property type="entry name" value="LDOC1 RELATED"/>
    <property type="match status" value="1"/>
</dbReference>
<dbReference type="SUPFAM" id="SSF57756">
    <property type="entry name" value="Retrovirus zinc finger-like domains"/>
    <property type="match status" value="1"/>
</dbReference>
<feature type="region of interest" description="Disordered" evidence="3">
    <location>
        <begin position="610"/>
        <end position="665"/>
    </location>
</feature>
<dbReference type="InterPro" id="IPR032567">
    <property type="entry name" value="RTL1-rel"/>
</dbReference>
<keyword evidence="1" id="KW-0507">mRNA processing</keyword>
<accession>A0A4Y9YB03</accession>
<feature type="compositionally biased region" description="Low complexity" evidence="3">
    <location>
        <begin position="834"/>
        <end position="852"/>
    </location>
</feature>
<evidence type="ECO:0000256" key="1">
    <source>
        <dbReference type="ARBA" id="ARBA00022664"/>
    </source>
</evidence>
<feature type="region of interest" description="Disordered" evidence="3">
    <location>
        <begin position="834"/>
        <end position="859"/>
    </location>
</feature>
<feature type="compositionally biased region" description="Polar residues" evidence="3">
    <location>
        <begin position="382"/>
        <end position="398"/>
    </location>
</feature>
<feature type="region of interest" description="Disordered" evidence="3">
    <location>
        <begin position="340"/>
        <end position="421"/>
    </location>
</feature>
<proteinExistence type="predicted"/>
<reference evidence="5 6" key="1">
    <citation type="submission" date="2019-01" db="EMBL/GenBank/DDBJ databases">
        <title>Genome sequencing of the rare red list fungi Fomitopsis rosea.</title>
        <authorList>
            <person name="Buettner E."/>
            <person name="Kellner H."/>
        </authorList>
    </citation>
    <scope>NUCLEOTIDE SEQUENCE [LARGE SCALE GENOMIC DNA]</scope>
    <source>
        <strain evidence="5 6">DSM 105464</strain>
    </source>
</reference>
<feature type="compositionally biased region" description="Polar residues" evidence="3">
    <location>
        <begin position="644"/>
        <end position="654"/>
    </location>
</feature>
<keyword evidence="2" id="KW-0862">Zinc</keyword>
<feature type="domain" description="CCHC-type" evidence="4">
    <location>
        <begin position="881"/>
        <end position="896"/>
    </location>
</feature>
<dbReference type="PROSITE" id="PS50158">
    <property type="entry name" value="ZF_CCHC"/>
    <property type="match status" value="1"/>
</dbReference>
<dbReference type="Proteomes" id="UP000298390">
    <property type="component" value="Unassembled WGS sequence"/>
</dbReference>
<dbReference type="GO" id="GO:0008270">
    <property type="term" value="F:zinc ion binding"/>
    <property type="evidence" value="ECO:0007669"/>
    <property type="project" value="UniProtKB-KW"/>
</dbReference>
<comment type="caution">
    <text evidence="5">The sequence shown here is derived from an EMBL/GenBank/DDBJ whole genome shotgun (WGS) entry which is preliminary data.</text>
</comment>
<protein>
    <recommendedName>
        <fullName evidence="4">CCHC-type domain-containing protein</fullName>
    </recommendedName>
</protein>
<dbReference type="EMBL" id="SEKV01000289">
    <property type="protein sequence ID" value="TFY59736.1"/>
    <property type="molecule type" value="Genomic_DNA"/>
</dbReference>
<evidence type="ECO:0000313" key="5">
    <source>
        <dbReference type="EMBL" id="TFY59736.1"/>
    </source>
</evidence>
<evidence type="ECO:0000259" key="4">
    <source>
        <dbReference type="PROSITE" id="PS50158"/>
    </source>
</evidence>
<dbReference type="GO" id="GO:0003676">
    <property type="term" value="F:nucleic acid binding"/>
    <property type="evidence" value="ECO:0007669"/>
    <property type="project" value="InterPro"/>
</dbReference>
<name>A0A4Y9YB03_9APHY</name>
<dbReference type="GO" id="GO:0006397">
    <property type="term" value="P:mRNA processing"/>
    <property type="evidence" value="ECO:0007669"/>
    <property type="project" value="UniProtKB-KW"/>
</dbReference>
<dbReference type="STRING" id="34475.A0A4Y9YB03"/>